<evidence type="ECO:0000313" key="1">
    <source>
        <dbReference type="Proteomes" id="UP000887540"/>
    </source>
</evidence>
<dbReference type="PANTHER" id="PTHR47148:SF1">
    <property type="entry name" value="CYTOCHROME C OXIDASE ASSEMBLY FACTOR 1 HOMOLOG"/>
    <property type="match status" value="1"/>
</dbReference>
<dbReference type="GO" id="GO:0032981">
    <property type="term" value="P:mitochondrial respiratory chain complex I assembly"/>
    <property type="evidence" value="ECO:0007669"/>
    <property type="project" value="TreeGrafter"/>
</dbReference>
<dbReference type="WBParaSite" id="ACRNAN_scaffold17.g27626.t1">
    <property type="protein sequence ID" value="ACRNAN_scaffold17.g27626.t1"/>
    <property type="gene ID" value="ACRNAN_scaffold17.g27626"/>
</dbReference>
<dbReference type="AlphaFoldDB" id="A0A914D1Y0"/>
<sequence>MSYQEKVRNLPHYQEALKILFEHESAKELLGTPIKVAHIDLGDRRNNYVGKLESKLLVPISGAINSGLLNIYADRPSIEDQFKAKKIRLELEEESILVYERDS</sequence>
<dbReference type="GO" id="GO:0033617">
    <property type="term" value="P:mitochondrial respiratory chain complex IV assembly"/>
    <property type="evidence" value="ECO:0007669"/>
    <property type="project" value="TreeGrafter"/>
</dbReference>
<reference evidence="2" key="1">
    <citation type="submission" date="2022-11" db="UniProtKB">
        <authorList>
            <consortium name="WormBaseParasite"/>
        </authorList>
    </citation>
    <scope>IDENTIFICATION</scope>
</reference>
<evidence type="ECO:0000313" key="2">
    <source>
        <dbReference type="WBParaSite" id="ACRNAN_scaffold17.g27626.t1"/>
    </source>
</evidence>
<keyword evidence="1" id="KW-1185">Reference proteome</keyword>
<accession>A0A914D1Y0</accession>
<protein>
    <submittedName>
        <fullName evidence="2">Uncharacterized protein</fullName>
    </submittedName>
</protein>
<organism evidence="1 2">
    <name type="scientific">Acrobeloides nanus</name>
    <dbReference type="NCBI Taxonomy" id="290746"/>
    <lineage>
        <taxon>Eukaryota</taxon>
        <taxon>Metazoa</taxon>
        <taxon>Ecdysozoa</taxon>
        <taxon>Nematoda</taxon>
        <taxon>Chromadorea</taxon>
        <taxon>Rhabditida</taxon>
        <taxon>Tylenchina</taxon>
        <taxon>Cephalobomorpha</taxon>
        <taxon>Cephaloboidea</taxon>
        <taxon>Cephalobidae</taxon>
        <taxon>Acrobeloides</taxon>
    </lineage>
</organism>
<dbReference type="Proteomes" id="UP000887540">
    <property type="component" value="Unplaced"/>
</dbReference>
<proteinExistence type="predicted"/>
<name>A0A914D1Y0_9BILA</name>
<dbReference type="Pfam" id="PF08695">
    <property type="entry name" value="Coa1"/>
    <property type="match status" value="1"/>
</dbReference>
<dbReference type="GO" id="GO:0005743">
    <property type="term" value="C:mitochondrial inner membrane"/>
    <property type="evidence" value="ECO:0007669"/>
    <property type="project" value="TreeGrafter"/>
</dbReference>
<dbReference type="InterPro" id="IPR014807">
    <property type="entry name" value="Coa1"/>
</dbReference>
<dbReference type="PANTHER" id="PTHR47148">
    <property type="entry name" value="CYTOCHROME C OXIDASE ASSEMBLY FACTOR 1 HOMOLOG"/>
    <property type="match status" value="1"/>
</dbReference>